<reference evidence="2" key="1">
    <citation type="submission" date="2017-01" db="EMBL/GenBank/DDBJ databases">
        <authorList>
            <person name="Varghese N."/>
            <person name="Submissions S."/>
        </authorList>
    </citation>
    <scope>NUCLEOTIDE SEQUENCE [LARGE SCALE GENOMIC DNA]</scope>
    <source>
        <strain evidence="2">DSM 19945</strain>
    </source>
</reference>
<evidence type="ECO:0000313" key="2">
    <source>
        <dbReference type="Proteomes" id="UP000186221"/>
    </source>
</evidence>
<dbReference type="RefSeq" id="WP_076483628.1">
    <property type="nucleotide sequence ID" value="NZ_FTOG01000002.1"/>
</dbReference>
<evidence type="ECO:0000313" key="1">
    <source>
        <dbReference type="EMBL" id="SIS50129.1"/>
    </source>
</evidence>
<accession>A0A1N7JLB0</accession>
<organism evidence="1 2">
    <name type="scientific">Rhodobacter aestuarii</name>
    <dbReference type="NCBI Taxonomy" id="453582"/>
    <lineage>
        <taxon>Bacteria</taxon>
        <taxon>Pseudomonadati</taxon>
        <taxon>Pseudomonadota</taxon>
        <taxon>Alphaproteobacteria</taxon>
        <taxon>Rhodobacterales</taxon>
        <taxon>Rhodobacter group</taxon>
        <taxon>Rhodobacter</taxon>
    </lineage>
</organism>
<gene>
    <name evidence="1" type="ORF">SAMN05421580_10214</name>
</gene>
<evidence type="ECO:0008006" key="3">
    <source>
        <dbReference type="Google" id="ProtNLM"/>
    </source>
</evidence>
<dbReference type="OrthoDB" id="7807972at2"/>
<dbReference type="EMBL" id="FTOG01000002">
    <property type="protein sequence ID" value="SIS50129.1"/>
    <property type="molecule type" value="Genomic_DNA"/>
</dbReference>
<name>A0A1N7JLB0_9RHOB</name>
<dbReference type="Proteomes" id="UP000186221">
    <property type="component" value="Unassembled WGS sequence"/>
</dbReference>
<dbReference type="AlphaFoldDB" id="A0A1N7JLB0"/>
<keyword evidence="2" id="KW-1185">Reference proteome</keyword>
<proteinExistence type="predicted"/>
<sequence>MDEKLVLLAMEAINDSQKWSQVLAHMMTATGAKAAIITLRDGKTCQIVDDEALLTEYHSPLVCGFSIQAIAHYMQNLRTRDTWADVQCTHYPERPMLMSRVFDPASAPDQSFFEWVNAAGVTDTAVFELERMPGYWTACNLFLGPQSAAEKQAALDYAADNYCFLRKAWQTAQNMVHVEQARHAAFDQLARMSIAACITGPNGEVERSNALFDVLLSEGQVGTCGPKRRLLVPRAAQQHGAASWLASAASDTIEAKEPLDVWATPFSPDPLYRDQRAPSWIVTFGKKRDGVPCPLPLHEVALTAQERRLFDAVRAGATVAQAGEVIGVKRSRAFDIWAEIKQKLGIRNAHQIREQSTVSVAKAS</sequence>
<protein>
    <recommendedName>
        <fullName evidence="3">DNA-binding transcriptional regulator, CsgD family</fullName>
    </recommendedName>
</protein>